<evidence type="ECO:0008006" key="4">
    <source>
        <dbReference type="Google" id="ProtNLM"/>
    </source>
</evidence>
<keyword evidence="3" id="KW-1185">Reference proteome</keyword>
<name>A0A0R2APW2_9LACO</name>
<proteinExistence type="predicted"/>
<dbReference type="InterPro" id="IPR020288">
    <property type="entry name" value="Sheath_initiator"/>
</dbReference>
<dbReference type="Proteomes" id="UP000052012">
    <property type="component" value="Unassembled WGS sequence"/>
</dbReference>
<dbReference type="Pfam" id="PF10934">
    <property type="entry name" value="Sheath_initiator"/>
    <property type="match status" value="1"/>
</dbReference>
<dbReference type="PATRIC" id="fig|1423781.4.peg.279"/>
<organism evidence="2 3">
    <name type="scientific">Apilactobacillus ozensis DSM 23829 = JCM 17196</name>
    <dbReference type="NCBI Taxonomy" id="1423781"/>
    <lineage>
        <taxon>Bacteria</taxon>
        <taxon>Bacillati</taxon>
        <taxon>Bacillota</taxon>
        <taxon>Bacilli</taxon>
        <taxon>Lactobacillales</taxon>
        <taxon>Lactobacillaceae</taxon>
        <taxon>Apilactobacillus</taxon>
    </lineage>
</organism>
<dbReference type="AlphaFoldDB" id="A0A0R2APW2"/>
<reference evidence="2 3" key="1">
    <citation type="journal article" date="2015" name="Genome Announc.">
        <title>Expanding the biotechnology potential of lactobacilli through comparative genomics of 213 strains and associated genera.</title>
        <authorList>
            <person name="Sun Z."/>
            <person name="Harris H.M."/>
            <person name="McCann A."/>
            <person name="Guo C."/>
            <person name="Argimon S."/>
            <person name="Zhang W."/>
            <person name="Yang X."/>
            <person name="Jeffery I.B."/>
            <person name="Cooney J.C."/>
            <person name="Kagawa T.F."/>
            <person name="Liu W."/>
            <person name="Song Y."/>
            <person name="Salvetti E."/>
            <person name="Wrobel A."/>
            <person name="Rasinkangas P."/>
            <person name="Parkhill J."/>
            <person name="Rea M.C."/>
            <person name="O'Sullivan O."/>
            <person name="Ritari J."/>
            <person name="Douillard F.P."/>
            <person name="Paul Ross R."/>
            <person name="Yang R."/>
            <person name="Briner A.E."/>
            <person name="Felis G.E."/>
            <person name="de Vos W.M."/>
            <person name="Barrangou R."/>
            <person name="Klaenhammer T.R."/>
            <person name="Caufield P.W."/>
            <person name="Cui Y."/>
            <person name="Zhang H."/>
            <person name="O'Toole P.W."/>
        </authorList>
    </citation>
    <scope>NUCLEOTIDE SEQUENCE [LARGE SCALE GENOMIC DNA]</scope>
    <source>
        <strain evidence="2 3">DSM 23829</strain>
    </source>
</reference>
<evidence type="ECO:0000313" key="2">
    <source>
        <dbReference type="EMBL" id="KRM69217.1"/>
    </source>
</evidence>
<dbReference type="EMBL" id="AYYQ01000006">
    <property type="protein sequence ID" value="KRM69217.1"/>
    <property type="molecule type" value="Genomic_DNA"/>
</dbReference>
<dbReference type="OrthoDB" id="89089at2"/>
<gene>
    <name evidence="2" type="ORF">FD06_GL000276</name>
</gene>
<dbReference type="RefSeq" id="WP_056965765.1">
    <property type="nucleotide sequence ID" value="NZ_AYYQ01000006.1"/>
</dbReference>
<comment type="caution">
    <text evidence="2">The sequence shown here is derived from an EMBL/GenBank/DDBJ whole genome shotgun (WGS) entry which is preliminary data.</text>
</comment>
<dbReference type="STRING" id="1423781.FD06_GL000276"/>
<sequence>MDAAESVEEVQDDGLQDDLGDDYEEVTLPSKTYRVKNNRIISFTDGYNAMLQAIDKALQTERFVWLIYNEDYGNDIQDLVGKDFEYIKVEVARMIDECLLSDDRVISTDIDNITKVDKDSILIEGTCETIFGPVDIRKEENLSG</sequence>
<evidence type="ECO:0000256" key="1">
    <source>
        <dbReference type="SAM" id="MobiDB-lite"/>
    </source>
</evidence>
<protein>
    <recommendedName>
        <fullName evidence="4">Phage protein</fullName>
    </recommendedName>
</protein>
<feature type="region of interest" description="Disordered" evidence="1">
    <location>
        <begin position="1"/>
        <end position="21"/>
    </location>
</feature>
<accession>A0A0R2APW2</accession>
<evidence type="ECO:0000313" key="3">
    <source>
        <dbReference type="Proteomes" id="UP000052012"/>
    </source>
</evidence>